<reference evidence="1 2" key="1">
    <citation type="journal article" date="2018" name="Vet. Microbiol.">
        <title>Characterisation of Staphylococcus felis isolated from cats using whole genome sequencing.</title>
        <authorList>
            <person name="Worthing K."/>
            <person name="Pang S."/>
            <person name="Trott D.J."/>
            <person name="Abraham S."/>
            <person name="Coombs G.W."/>
            <person name="Jordan D."/>
            <person name="McIntyre L."/>
            <person name="Davies M.R."/>
            <person name="Norris J."/>
        </authorList>
    </citation>
    <scope>NUCLEOTIDE SEQUENCE [LARGE SCALE GENOMIC DNA]</scope>
    <source>
        <strain evidence="1 2">F9</strain>
    </source>
</reference>
<evidence type="ECO:0000313" key="1">
    <source>
        <dbReference type="EMBL" id="REH93804.1"/>
    </source>
</evidence>
<dbReference type="OrthoDB" id="9792989at2"/>
<dbReference type="Gene3D" id="3.40.50.150">
    <property type="entry name" value="Vaccinia Virus protein VP39"/>
    <property type="match status" value="1"/>
</dbReference>
<name>A0A3E0INK7_9STAP</name>
<dbReference type="SUPFAM" id="SSF53335">
    <property type="entry name" value="S-adenosyl-L-methionine-dependent methyltransferases"/>
    <property type="match status" value="1"/>
</dbReference>
<dbReference type="AlphaFoldDB" id="A0A3E0INK7"/>
<dbReference type="InterPro" id="IPR010719">
    <property type="entry name" value="MnmM_MeTrfase"/>
</dbReference>
<accession>A0A3E0INK7</accession>
<keyword evidence="1" id="KW-0808">Transferase</keyword>
<gene>
    <name evidence="1" type="primary">mraW</name>
    <name evidence="1" type="ORF">DOS83_08470</name>
</gene>
<dbReference type="CDD" id="cd02440">
    <property type="entry name" value="AdoMet_MTases"/>
    <property type="match status" value="1"/>
</dbReference>
<dbReference type="Pfam" id="PF06962">
    <property type="entry name" value="rRNA_methylase"/>
    <property type="match status" value="1"/>
</dbReference>
<proteinExistence type="predicted"/>
<dbReference type="GO" id="GO:0008168">
    <property type="term" value="F:methyltransferase activity"/>
    <property type="evidence" value="ECO:0007669"/>
    <property type="project" value="UniProtKB-KW"/>
</dbReference>
<dbReference type="InterPro" id="IPR029063">
    <property type="entry name" value="SAM-dependent_MTases_sf"/>
</dbReference>
<evidence type="ECO:0000313" key="2">
    <source>
        <dbReference type="Proteomes" id="UP000256562"/>
    </source>
</evidence>
<keyword evidence="1" id="KW-0489">Methyltransferase</keyword>
<protein>
    <submittedName>
        <fullName evidence="1">16S rRNA (Cytosine(1402)-N(4))-methyltransferase</fullName>
        <ecNumber evidence="1">2.1.1.199</ecNumber>
    </submittedName>
</protein>
<dbReference type="EC" id="2.1.1.199" evidence="1"/>
<comment type="caution">
    <text evidence="1">The sequence shown here is derived from an EMBL/GenBank/DDBJ whole genome shotgun (WGS) entry which is preliminary data.</text>
</comment>
<dbReference type="EMBL" id="QKXQ01000385">
    <property type="protein sequence ID" value="REH93804.1"/>
    <property type="molecule type" value="Genomic_DNA"/>
</dbReference>
<dbReference type="GO" id="GO:0032259">
    <property type="term" value="P:methylation"/>
    <property type="evidence" value="ECO:0007669"/>
    <property type="project" value="UniProtKB-KW"/>
</dbReference>
<dbReference type="PANTHER" id="PTHR35276">
    <property type="entry name" value="S-ADENOSYL-L-METHIONINE-DEPENDENT METHYLTRANSFERASES SUPERFAMILY PROTEIN"/>
    <property type="match status" value="1"/>
</dbReference>
<dbReference type="PANTHER" id="PTHR35276:SF1">
    <property type="entry name" value="TRNA (MNM(5)S(2)U34)-METHYLTRANSFERASE, CHLOROPLASTIC"/>
    <property type="match status" value="1"/>
</dbReference>
<dbReference type="RefSeq" id="WP_115891091.1">
    <property type="nucleotide sequence ID" value="NZ_QKXK01000139.1"/>
</dbReference>
<organism evidence="1 2">
    <name type="scientific">Staphylococcus felis</name>
    <dbReference type="NCBI Taxonomy" id="46127"/>
    <lineage>
        <taxon>Bacteria</taxon>
        <taxon>Bacillati</taxon>
        <taxon>Bacillota</taxon>
        <taxon>Bacilli</taxon>
        <taxon>Bacillales</taxon>
        <taxon>Staphylococcaceae</taxon>
        <taxon>Staphylococcus</taxon>
    </lineage>
</organism>
<sequence>MIIQRILPFAKQLIETHVNSSSIVIDATCGNGWDTQFLAQLVPDGYVYACDIQAAAVEKTSERVQSFKNVKVIHTGHEHIIDYIPTQHRQSLDAAIFNLGYLPKGDKSIVTHPDTTICAIENIFKQLSSEGIIVVVVYPGHPEGQIESNAVHQFLSHFDQNMAHVLKYEFINQQNNPPYIVAIEKR</sequence>
<dbReference type="Proteomes" id="UP000256562">
    <property type="component" value="Unassembled WGS sequence"/>
</dbReference>